<dbReference type="STRING" id="1193182.BN11_1200022"/>
<dbReference type="Proteomes" id="UP000035763">
    <property type="component" value="Unassembled WGS sequence"/>
</dbReference>
<evidence type="ECO:0000313" key="2">
    <source>
        <dbReference type="Proteomes" id="UP000035763"/>
    </source>
</evidence>
<proteinExistence type="predicted"/>
<keyword evidence="2" id="KW-1185">Reference proteome</keyword>
<dbReference type="AlphaFoldDB" id="W6K105"/>
<sequence length="261" mass="26840">MLSRGDGPEGGGDGDETTMEVHEQAWIRFGPVDAGAMYGLDGGLEMEAPELSRIMCRREVGSTAVDEGSVPRRWILLRQRDESAVGVGAAGEAGERHADQRGEAADLGLARTGSGVVTAWLLVGPGAVDIGRAGRPDLDDAPLGGGALLGPPDGSVEVGHVEDEHPGERLDGGGEGTVLHTEVAGAPGDGRGRGARLEDLGGDQDTSGVEGGGIRLEGPLGLRDHLGVDLALGRLGVVQQQGVTHCQILSVRPAPWWPDTP</sequence>
<name>W6K105_9MICO</name>
<comment type="caution">
    <text evidence="1">The sequence shown here is derived from an EMBL/GenBank/DDBJ whole genome shotgun (WGS) entry which is preliminary data.</text>
</comment>
<dbReference type="EMBL" id="CAJA01000025">
    <property type="protein sequence ID" value="CCH71944.1"/>
    <property type="molecule type" value="Genomic_DNA"/>
</dbReference>
<gene>
    <name evidence="1" type="ORF">BN11_1200022</name>
</gene>
<protein>
    <submittedName>
        <fullName evidence="1">Uncharacterized protein</fullName>
    </submittedName>
</protein>
<evidence type="ECO:0000313" key="1">
    <source>
        <dbReference type="EMBL" id="CCH71944.1"/>
    </source>
</evidence>
<reference evidence="1 2" key="1">
    <citation type="journal article" date="2013" name="ISME J.">
        <title>A metabolic model for members of the genus Tetrasphaera involved in enhanced biological phosphorus removal.</title>
        <authorList>
            <person name="Kristiansen R."/>
            <person name="Nguyen H.T.T."/>
            <person name="Saunders A.M."/>
            <person name="Nielsen J.L."/>
            <person name="Wimmer R."/>
            <person name="Le V.Q."/>
            <person name="McIlroy S.J."/>
            <person name="Petrovski S."/>
            <person name="Seviour R.J."/>
            <person name="Calteau A."/>
            <person name="Nielsen K.L."/>
            <person name="Nielsen P.H."/>
        </authorList>
    </citation>
    <scope>NUCLEOTIDE SEQUENCE [LARGE SCALE GENOMIC DNA]</scope>
    <source>
        <strain evidence="1 2">Ben110</strain>
    </source>
</reference>
<accession>W6K105</accession>
<organism evidence="1 2">
    <name type="scientific">Nostocoides australiense Ben110</name>
    <dbReference type="NCBI Taxonomy" id="1193182"/>
    <lineage>
        <taxon>Bacteria</taxon>
        <taxon>Bacillati</taxon>
        <taxon>Actinomycetota</taxon>
        <taxon>Actinomycetes</taxon>
        <taxon>Micrococcales</taxon>
        <taxon>Intrasporangiaceae</taxon>
        <taxon>Nostocoides</taxon>
    </lineage>
</organism>